<proteinExistence type="predicted"/>
<reference key="2">
    <citation type="submission" date="2011-02" db="EMBL/GenBank/DDBJ databases">
        <title>Genome sequence of Microbacterium testaceum StLB037.</title>
        <authorList>
            <person name="Morohoshi T."/>
            <person name="Wang W.Z."/>
            <person name="Someya N."/>
            <person name="Ikeda T."/>
        </authorList>
    </citation>
    <scope>NUCLEOTIDE SEQUENCE</scope>
    <source>
        <strain>StLB037</strain>
    </source>
</reference>
<evidence type="ECO:0000313" key="2">
    <source>
        <dbReference type="Proteomes" id="UP000008975"/>
    </source>
</evidence>
<dbReference type="OrthoDB" id="5057692at2"/>
<dbReference type="HOGENOM" id="CLU_1359116_0_0_11"/>
<accession>E8N9U5</accession>
<gene>
    <name evidence="1" type="ordered locus">MTES_1600</name>
</gene>
<protein>
    <submittedName>
        <fullName evidence="1">Uncharacterized protein conserved in bacteria</fullName>
    </submittedName>
</protein>
<dbReference type="Proteomes" id="UP000008975">
    <property type="component" value="Chromosome"/>
</dbReference>
<dbReference type="RefSeq" id="WP_013584689.1">
    <property type="nucleotide sequence ID" value="NC_015125.1"/>
</dbReference>
<evidence type="ECO:0000313" key="1">
    <source>
        <dbReference type="EMBL" id="BAJ74564.1"/>
    </source>
</evidence>
<dbReference type="EMBL" id="AP012052">
    <property type="protein sequence ID" value="BAJ74564.1"/>
    <property type="molecule type" value="Genomic_DNA"/>
</dbReference>
<reference evidence="1 2" key="1">
    <citation type="journal article" date="2011" name="J. Bacteriol.">
        <title>Genome sequence of Microbacterium testaceum StLB037, an N-acylhomoserine lactone-degrading bacterium isolated from potato leaves.</title>
        <authorList>
            <person name="Morohoshi T."/>
            <person name="Wang W.-Z."/>
            <person name="Someya N."/>
            <person name="Ikeda T."/>
        </authorList>
    </citation>
    <scope>NUCLEOTIDE SEQUENCE [LARGE SCALE GENOMIC DNA]</scope>
    <source>
        <strain evidence="1 2">StLB037</strain>
    </source>
</reference>
<sequence>MGRHTILLGVDGVLLVELDSPVRAYADYRTGRDHAPLPVPADAELLPGGRFFFRPTVVEGLRTLSADLVWNSNRLTDPEALRVLSADLGLSDVVRFPDAADLPVPPTDDRVDTGPNVLWEHWKLQSLIHRVRTLPAGDEVVTVDATLDFSSRRLPEGLARRAGRLDATGLGGVKTAAAVGLEASGVELLRTWSEGGAVPRV</sequence>
<dbReference type="KEGG" id="mts:MTES_1600"/>
<dbReference type="AlphaFoldDB" id="E8N9U5"/>
<name>E8N9U5_MICTS</name>
<organism evidence="1 2">
    <name type="scientific">Microbacterium testaceum (strain StLB037)</name>
    <dbReference type="NCBI Taxonomy" id="979556"/>
    <lineage>
        <taxon>Bacteria</taxon>
        <taxon>Bacillati</taxon>
        <taxon>Actinomycetota</taxon>
        <taxon>Actinomycetes</taxon>
        <taxon>Micrococcales</taxon>
        <taxon>Microbacteriaceae</taxon>
        <taxon>Microbacterium</taxon>
    </lineage>
</organism>